<dbReference type="EMBL" id="LN649231">
    <property type="protein sequence ID" value="CEI70360.1"/>
    <property type="molecule type" value="Genomic_DNA"/>
</dbReference>
<dbReference type="SUPFAM" id="SSF74788">
    <property type="entry name" value="Cullin repeat-like"/>
    <property type="match status" value="1"/>
</dbReference>
<protein>
    <recommendedName>
        <fullName evidence="3">Cullin N-terminal domain-containing protein</fullName>
    </recommendedName>
</protein>
<dbReference type="Proteomes" id="UP000245910">
    <property type="component" value="Chromosome III"/>
</dbReference>
<evidence type="ECO:0000313" key="1">
    <source>
        <dbReference type="EMBL" id="CEI70360.1"/>
    </source>
</evidence>
<sequence length="201" mass="23595">MEEHLLGIPTGDSHNDQSLYSFLARGISHIHLNPRSERPVSDYMYLRSVVSTLTKPHDLSQFTLLHQYLETSQRNTPYHYLSSYQDIYDNLRDYLAKLLKEVTQKILSNDRNHLMDVYLDAWELYNEAAVRVDHILNQANATWIESHISGGIRELFYIHTLHCVKWHRSLQRSRLITKESTSSFMRGTDLESSIGRDRYRG</sequence>
<evidence type="ECO:0008006" key="3">
    <source>
        <dbReference type="Google" id="ProtNLM"/>
    </source>
</evidence>
<organism evidence="1 2">
    <name type="scientific">Fusarium venenatum</name>
    <dbReference type="NCBI Taxonomy" id="56646"/>
    <lineage>
        <taxon>Eukaryota</taxon>
        <taxon>Fungi</taxon>
        <taxon>Dikarya</taxon>
        <taxon>Ascomycota</taxon>
        <taxon>Pezizomycotina</taxon>
        <taxon>Sordariomycetes</taxon>
        <taxon>Hypocreomycetidae</taxon>
        <taxon>Hypocreales</taxon>
        <taxon>Nectriaceae</taxon>
        <taxon>Fusarium</taxon>
    </lineage>
</organism>
<name>A0A2L2U3A0_9HYPO</name>
<proteinExistence type="predicted"/>
<dbReference type="InterPro" id="IPR016159">
    <property type="entry name" value="Cullin_repeat-like_dom_sf"/>
</dbReference>
<dbReference type="AlphaFoldDB" id="A0A2L2U3A0"/>
<dbReference type="Gene3D" id="1.20.1310.10">
    <property type="entry name" value="Cullin Repeats"/>
    <property type="match status" value="1"/>
</dbReference>
<evidence type="ECO:0000313" key="2">
    <source>
        <dbReference type="Proteomes" id="UP000245910"/>
    </source>
</evidence>
<accession>A0A2L2U3A0</accession>
<reference evidence="2" key="1">
    <citation type="submission" date="2014-10" db="EMBL/GenBank/DDBJ databases">
        <authorList>
            <person name="King R."/>
        </authorList>
    </citation>
    <scope>NUCLEOTIDE SEQUENCE [LARGE SCALE GENOMIC DNA]</scope>
    <source>
        <strain evidence="2">A3/5</strain>
    </source>
</reference>
<keyword evidence="2" id="KW-1185">Reference proteome</keyword>
<dbReference type="STRING" id="56646.A0A2L2U3A0"/>